<reference evidence="8" key="1">
    <citation type="journal article" date="2019" name="Int. J. Syst. Evol. Microbiol.">
        <title>The Global Catalogue of Microorganisms (GCM) 10K type strain sequencing project: providing services to taxonomists for standard genome sequencing and annotation.</title>
        <authorList>
            <consortium name="The Broad Institute Genomics Platform"/>
            <consortium name="The Broad Institute Genome Sequencing Center for Infectious Disease"/>
            <person name="Wu L."/>
            <person name="Ma J."/>
        </authorList>
    </citation>
    <scope>NUCLEOTIDE SEQUENCE [LARGE SCALE GENOMIC DNA]</scope>
    <source>
        <strain evidence="8">JCM 16601</strain>
    </source>
</reference>
<evidence type="ECO:0008006" key="9">
    <source>
        <dbReference type="Google" id="ProtNLM"/>
    </source>
</evidence>
<keyword evidence="4" id="KW-0408">Iron</keyword>
<dbReference type="Pfam" id="PF12831">
    <property type="entry name" value="FAD_oxidored"/>
    <property type="match status" value="1"/>
</dbReference>
<evidence type="ECO:0000256" key="2">
    <source>
        <dbReference type="ARBA" id="ARBA00022723"/>
    </source>
</evidence>
<dbReference type="PANTHER" id="PTHR43498">
    <property type="entry name" value="FERREDOXIN:COB-COM HETERODISULFIDE REDUCTASE SUBUNIT A"/>
    <property type="match status" value="1"/>
</dbReference>
<dbReference type="Gene3D" id="3.50.50.60">
    <property type="entry name" value="FAD/NAD(P)-binding domain"/>
    <property type="match status" value="1"/>
</dbReference>
<evidence type="ECO:0000256" key="3">
    <source>
        <dbReference type="ARBA" id="ARBA00023002"/>
    </source>
</evidence>
<comment type="caution">
    <text evidence="7">The sequence shown here is derived from an EMBL/GenBank/DDBJ whole genome shotgun (WGS) entry which is preliminary data.</text>
</comment>
<evidence type="ECO:0000256" key="1">
    <source>
        <dbReference type="ARBA" id="ARBA00022485"/>
    </source>
</evidence>
<dbReference type="EMBL" id="BAAAZC010000026">
    <property type="protein sequence ID" value="GAA3982289.1"/>
    <property type="molecule type" value="Genomic_DNA"/>
</dbReference>
<name>A0ABP7QGY1_9SPHI</name>
<keyword evidence="2" id="KW-0479">Metal-binding</keyword>
<dbReference type="InterPro" id="IPR039650">
    <property type="entry name" value="HdrA-like"/>
</dbReference>
<proteinExistence type="predicted"/>
<dbReference type="PANTHER" id="PTHR43498:SF1">
    <property type="entry name" value="COB--COM HETERODISULFIDE REDUCTASE IRON-SULFUR SUBUNIT A"/>
    <property type="match status" value="1"/>
</dbReference>
<feature type="chain" id="PRO_5045825088" description="FAD-dependent oxidoreductase" evidence="6">
    <location>
        <begin position="20"/>
        <end position="443"/>
    </location>
</feature>
<accession>A0ABP7QGY1</accession>
<gene>
    <name evidence="7" type="ORF">GCM10022210_37210</name>
</gene>
<evidence type="ECO:0000256" key="4">
    <source>
        <dbReference type="ARBA" id="ARBA00023004"/>
    </source>
</evidence>
<keyword evidence="5" id="KW-0411">Iron-sulfur</keyword>
<keyword evidence="1" id="KW-0004">4Fe-4S</keyword>
<feature type="signal peptide" evidence="6">
    <location>
        <begin position="1"/>
        <end position="19"/>
    </location>
</feature>
<dbReference type="Proteomes" id="UP001500742">
    <property type="component" value="Unassembled WGS sequence"/>
</dbReference>
<evidence type="ECO:0000313" key="7">
    <source>
        <dbReference type="EMBL" id="GAA3982289.1"/>
    </source>
</evidence>
<keyword evidence="6" id="KW-0732">Signal</keyword>
<keyword evidence="8" id="KW-1185">Reference proteome</keyword>
<sequence length="443" mass="49028">MIKKLFSVLLLFNFSLTYAQTIKTDILVIGGGPSGTAAAIQGARSKLKTLLVEPGAQLFPGMTGQTTITITPGKELSSGTWGEFRKRIREFYKNTAGYDTTYSAPLKFEPYTAASIVKKIADTVKNLTLKLNTPISNIKKDDDGWTATISQDGNTQLIKAKVLIDATANASATEKFSKDFKAFNFFADDHQSNAYRTSIATGVGFSGQLADTISPKNNYPQWPSYCIPLNAIVVRGTTNLLVTTKLFPEDDIQYLANQLTLGQGAGATAAFIAFFKTNTTKLNVRLIQGELLDFKGYLMPFTDVKQSDRYFRAIQQIGATGLIKGAQDSGTKQVYFMPDSIINTAEIEPVLNDIYTRTFLWFNREKPGAKFTVGNTLSLISEITLAEPKSLQIDMAKAWKNQYKFTSDFDLKRSITRREFAILINKFLNPFSRTVDLGGRLIN</sequence>
<dbReference type="RefSeq" id="WP_259093834.1">
    <property type="nucleotide sequence ID" value="NZ_BAAAZC010000026.1"/>
</dbReference>
<organism evidence="7 8">
    <name type="scientific">Mucilaginibacter dorajii</name>
    <dbReference type="NCBI Taxonomy" id="692994"/>
    <lineage>
        <taxon>Bacteria</taxon>
        <taxon>Pseudomonadati</taxon>
        <taxon>Bacteroidota</taxon>
        <taxon>Sphingobacteriia</taxon>
        <taxon>Sphingobacteriales</taxon>
        <taxon>Sphingobacteriaceae</taxon>
        <taxon>Mucilaginibacter</taxon>
    </lineage>
</organism>
<evidence type="ECO:0000256" key="6">
    <source>
        <dbReference type="SAM" id="SignalP"/>
    </source>
</evidence>
<dbReference type="InterPro" id="IPR036188">
    <property type="entry name" value="FAD/NAD-bd_sf"/>
</dbReference>
<protein>
    <recommendedName>
        <fullName evidence="9">FAD-dependent oxidoreductase</fullName>
    </recommendedName>
</protein>
<evidence type="ECO:0000256" key="5">
    <source>
        <dbReference type="ARBA" id="ARBA00023014"/>
    </source>
</evidence>
<keyword evidence="3" id="KW-0560">Oxidoreductase</keyword>
<dbReference type="SUPFAM" id="SSF51905">
    <property type="entry name" value="FAD/NAD(P)-binding domain"/>
    <property type="match status" value="1"/>
</dbReference>
<evidence type="ECO:0000313" key="8">
    <source>
        <dbReference type="Proteomes" id="UP001500742"/>
    </source>
</evidence>